<dbReference type="AlphaFoldDB" id="V7BNX1"/>
<dbReference type="Proteomes" id="UP000000226">
    <property type="component" value="Chromosome 6"/>
</dbReference>
<evidence type="ECO:0000256" key="1">
    <source>
        <dbReference type="SAM" id="SignalP"/>
    </source>
</evidence>
<keyword evidence="3" id="KW-1185">Reference proteome</keyword>
<dbReference type="EMBL" id="CM002293">
    <property type="protein sequence ID" value="ESW18750.1"/>
    <property type="molecule type" value="Genomic_DNA"/>
</dbReference>
<evidence type="ECO:0000313" key="3">
    <source>
        <dbReference type="Proteomes" id="UP000000226"/>
    </source>
</evidence>
<organism evidence="2 3">
    <name type="scientific">Phaseolus vulgaris</name>
    <name type="common">Kidney bean</name>
    <name type="synonym">French bean</name>
    <dbReference type="NCBI Taxonomy" id="3885"/>
    <lineage>
        <taxon>Eukaryota</taxon>
        <taxon>Viridiplantae</taxon>
        <taxon>Streptophyta</taxon>
        <taxon>Embryophyta</taxon>
        <taxon>Tracheophyta</taxon>
        <taxon>Spermatophyta</taxon>
        <taxon>Magnoliopsida</taxon>
        <taxon>eudicotyledons</taxon>
        <taxon>Gunneridae</taxon>
        <taxon>Pentapetalae</taxon>
        <taxon>rosids</taxon>
        <taxon>fabids</taxon>
        <taxon>Fabales</taxon>
        <taxon>Fabaceae</taxon>
        <taxon>Papilionoideae</taxon>
        <taxon>50 kb inversion clade</taxon>
        <taxon>NPAAA clade</taxon>
        <taxon>indigoferoid/millettioid clade</taxon>
        <taxon>Phaseoleae</taxon>
        <taxon>Phaseolus</taxon>
    </lineage>
</organism>
<protein>
    <submittedName>
        <fullName evidence="2">Uncharacterized protein</fullName>
    </submittedName>
</protein>
<dbReference type="Gramene" id="ESW18750">
    <property type="protein sequence ID" value="ESW18750"/>
    <property type="gene ID" value="PHAVU_006G067200g"/>
</dbReference>
<gene>
    <name evidence="2" type="ORF">PHAVU_006G067200g</name>
</gene>
<proteinExistence type="predicted"/>
<keyword evidence="1" id="KW-0732">Signal</keyword>
<accession>V7BNX1</accession>
<reference evidence="3" key="1">
    <citation type="journal article" date="2014" name="Nat. Genet.">
        <title>A reference genome for common bean and genome-wide analysis of dual domestications.</title>
        <authorList>
            <person name="Schmutz J."/>
            <person name="McClean P.E."/>
            <person name="Mamidi S."/>
            <person name="Wu G.A."/>
            <person name="Cannon S.B."/>
            <person name="Grimwood J."/>
            <person name="Jenkins J."/>
            <person name="Shu S."/>
            <person name="Song Q."/>
            <person name="Chavarro C."/>
            <person name="Torres-Torres M."/>
            <person name="Geffroy V."/>
            <person name="Moghaddam S.M."/>
            <person name="Gao D."/>
            <person name="Abernathy B."/>
            <person name="Barry K."/>
            <person name="Blair M."/>
            <person name="Brick M.A."/>
            <person name="Chovatia M."/>
            <person name="Gepts P."/>
            <person name="Goodstein D.M."/>
            <person name="Gonzales M."/>
            <person name="Hellsten U."/>
            <person name="Hyten D.L."/>
            <person name="Jia G."/>
            <person name="Kelly J.D."/>
            <person name="Kudrna D."/>
            <person name="Lee R."/>
            <person name="Richard M.M."/>
            <person name="Miklas P.N."/>
            <person name="Osorno J.M."/>
            <person name="Rodrigues J."/>
            <person name="Thareau V."/>
            <person name="Urrea C.A."/>
            <person name="Wang M."/>
            <person name="Yu Y."/>
            <person name="Zhang M."/>
            <person name="Wing R.A."/>
            <person name="Cregan P.B."/>
            <person name="Rokhsar D.S."/>
            <person name="Jackson S.A."/>
        </authorList>
    </citation>
    <scope>NUCLEOTIDE SEQUENCE [LARGE SCALE GENOMIC DNA]</scope>
    <source>
        <strain evidence="3">cv. G19833</strain>
    </source>
</reference>
<name>V7BNX1_PHAVU</name>
<feature type="chain" id="PRO_5004756941" evidence="1">
    <location>
        <begin position="27"/>
        <end position="73"/>
    </location>
</feature>
<feature type="signal peptide" evidence="1">
    <location>
        <begin position="1"/>
        <end position="26"/>
    </location>
</feature>
<sequence length="73" mass="7749">MAKASVLFPCLVVLCLVIFTTGYVNAGCSFPCKSSHACESMMHCQSCSKLCVNSCCQCDCTANQNGNQNVTIS</sequence>
<dbReference type="OMA" id="SHACESM"/>
<evidence type="ECO:0000313" key="2">
    <source>
        <dbReference type="EMBL" id="ESW18750.1"/>
    </source>
</evidence>